<feature type="compositionally biased region" description="Polar residues" evidence="2">
    <location>
        <begin position="184"/>
        <end position="198"/>
    </location>
</feature>
<dbReference type="PANTHER" id="PTHR21705:SF9">
    <property type="entry name" value="FHF COMPLEX SUBUNIT HOOK-INTERACTING PROTEIN 2B"/>
    <property type="match status" value="1"/>
</dbReference>
<evidence type="ECO:0000256" key="2">
    <source>
        <dbReference type="SAM" id="MobiDB-lite"/>
    </source>
</evidence>
<reference evidence="4" key="1">
    <citation type="submission" date="2025-08" db="UniProtKB">
        <authorList>
            <consortium name="Ensembl"/>
        </authorList>
    </citation>
    <scope>IDENTIFICATION</scope>
</reference>
<dbReference type="InterPro" id="IPR019384">
    <property type="entry name" value="FHIP"/>
</dbReference>
<sequence length="738" mass="82940">MEAFSKLTNMLLHALETREPTVDLLDSFVDHWKSITNYYIETTDDSRPVRQTDIPWRLRQMLDILVYEEKQQGVEETGSCIEYLLQHKLLETLCTLGKAQYPPGMVQQVLLFFSRLLSQMQKPLLQLVNVYRPVQKLIRLCALPGSNTEKEEAQFLLAVCSRVKQDPHTLRYVLEILDQPAARTPTSDQSQLCTQASNHRTEPPLPSSQSGSSVCSHVQSESGLLSVLLQLTKSQRGSVCLKAYECLLLLSSLQSGSSGEILCDHTQLAELLAGRLLELYSLLPLENLDPGEVQNWPHTPWSSQFSRCSSELSSESADHMTNFFSWFDFLDHLTREAPEVLAVKLAQCVHQLWLLDVVQPQLQHTCEQVVLVCTSVLCAVVRLVQSWTLLDQLVHFLLRTHSLTHLLLQRCDHISDQISMVSLSLVDELLQKPHRDILDVLVLSFLQSRSYLSPPAAGQDDRHTETNEDSDDLEEDPFFFSDSLVSDSELLPPPLPQFSALPQSVLGSAADVVNSFLCLVPVQVRSAQLLQEGGYESYVHDAHTLVTQCQSLSLTWDWPLSLPPSSSSSSSSSSGELEFLEGPLLKVLFDRLGRVLEQPYELNLQLTSVLSRLTAFRHPLLNEYLLNPYIHLSHCARSLFSVLIRLMGELMQRIQSVSNLTDRLLNTRRHLLGLDHSTGLEHQTLLRGLIVLEEFCKELAAIAFVKLPLDPSDPPEPPETSETSETSETEPAFTVSAV</sequence>
<accession>A0A8P4G4P5</accession>
<reference evidence="4" key="2">
    <citation type="submission" date="2025-09" db="UniProtKB">
        <authorList>
            <consortium name="Ensembl"/>
        </authorList>
    </citation>
    <scope>IDENTIFICATION</scope>
</reference>
<feature type="domain" description="FHF complex subunit HOOK-interacting protein C-terminal" evidence="3">
    <location>
        <begin position="581"/>
        <end position="673"/>
    </location>
</feature>
<evidence type="ECO:0000259" key="3">
    <source>
        <dbReference type="Pfam" id="PF19314"/>
    </source>
</evidence>
<dbReference type="GeneTree" id="ENSGT00950000182936"/>
<name>A0A8P4G4P5_DICLA</name>
<evidence type="ECO:0000313" key="5">
    <source>
        <dbReference type="Proteomes" id="UP000694389"/>
    </source>
</evidence>
<feature type="region of interest" description="Disordered" evidence="2">
    <location>
        <begin position="184"/>
        <end position="212"/>
    </location>
</feature>
<dbReference type="Pfam" id="PF19311">
    <property type="entry name" value="KELAA"/>
    <property type="match status" value="1"/>
</dbReference>
<dbReference type="InterPro" id="IPR045668">
    <property type="entry name" value="FHIP_KELAA_motif"/>
</dbReference>
<feature type="region of interest" description="Disordered" evidence="2">
    <location>
        <begin position="710"/>
        <end position="738"/>
    </location>
</feature>
<dbReference type="Pfam" id="PF10257">
    <property type="entry name" value="RAI16-like"/>
    <property type="match status" value="1"/>
</dbReference>
<organism evidence="4 5">
    <name type="scientific">Dicentrarchus labrax</name>
    <name type="common">European seabass</name>
    <name type="synonym">Morone labrax</name>
    <dbReference type="NCBI Taxonomy" id="13489"/>
    <lineage>
        <taxon>Eukaryota</taxon>
        <taxon>Metazoa</taxon>
        <taxon>Chordata</taxon>
        <taxon>Craniata</taxon>
        <taxon>Vertebrata</taxon>
        <taxon>Euteleostomi</taxon>
        <taxon>Actinopterygii</taxon>
        <taxon>Neopterygii</taxon>
        <taxon>Teleostei</taxon>
        <taxon>Neoteleostei</taxon>
        <taxon>Acanthomorphata</taxon>
        <taxon>Eupercaria</taxon>
        <taxon>Moronidae</taxon>
        <taxon>Dicentrarchus</taxon>
    </lineage>
</organism>
<feature type="region of interest" description="Disordered" evidence="2">
    <location>
        <begin position="453"/>
        <end position="473"/>
    </location>
</feature>
<evidence type="ECO:0000313" key="4">
    <source>
        <dbReference type="Ensembl" id="ENSDLAP00005065632.1"/>
    </source>
</evidence>
<feature type="compositionally biased region" description="Low complexity" evidence="2">
    <location>
        <begin position="720"/>
        <end position="731"/>
    </location>
</feature>
<evidence type="ECO:0000256" key="1">
    <source>
        <dbReference type="ARBA" id="ARBA00024336"/>
    </source>
</evidence>
<dbReference type="PANTHER" id="PTHR21705">
    <property type="entry name" value="RAI16 PROTEIN-RELATED"/>
    <property type="match status" value="1"/>
</dbReference>
<dbReference type="Proteomes" id="UP000694389">
    <property type="component" value="Unassembled WGS sequence"/>
</dbReference>
<dbReference type="AlphaFoldDB" id="A0A8P4G4P5"/>
<dbReference type="Ensembl" id="ENSDLAT00005067499.1">
    <property type="protein sequence ID" value="ENSDLAP00005065632.1"/>
    <property type="gene ID" value="ENSDLAG00005031896.1"/>
</dbReference>
<dbReference type="InterPro" id="IPR045669">
    <property type="entry name" value="FHIP_C"/>
</dbReference>
<dbReference type="Pfam" id="PF19314">
    <property type="entry name" value="DUF5917"/>
    <property type="match status" value="1"/>
</dbReference>
<keyword evidence="5" id="KW-1185">Reference proteome</keyword>
<comment type="similarity">
    <text evidence="1">Belongs to the FHIP family.</text>
</comment>
<protein>
    <recommendedName>
        <fullName evidence="3">FHF complex subunit HOOK-interacting protein C-terminal domain-containing protein</fullName>
    </recommendedName>
</protein>
<proteinExistence type="inferred from homology"/>